<evidence type="ECO:0000256" key="7">
    <source>
        <dbReference type="RuleBase" id="RU004311"/>
    </source>
</evidence>
<dbReference type="PANTHER" id="PTHR10986">
    <property type="entry name" value="39S RIBOSOMAL PROTEIN L20"/>
    <property type="match status" value="1"/>
</dbReference>
<dbReference type="InterPro" id="IPR005813">
    <property type="entry name" value="Ribosomal_bL20"/>
</dbReference>
<dbReference type="GO" id="GO:0003735">
    <property type="term" value="F:structural constituent of ribosome"/>
    <property type="evidence" value="ECO:0007669"/>
    <property type="project" value="InterPro"/>
</dbReference>
<evidence type="ECO:0000256" key="6">
    <source>
        <dbReference type="RuleBase" id="RU000561"/>
    </source>
</evidence>
<dbReference type="PROSITE" id="PS00937">
    <property type="entry name" value="RIBOSOMAL_L20"/>
    <property type="match status" value="1"/>
</dbReference>
<reference evidence="8 9" key="1">
    <citation type="journal article" date="2024" name="Nat. Commun.">
        <title>Phylogenomics reveals the evolutionary origins of lichenization in chlorophyte algae.</title>
        <authorList>
            <person name="Puginier C."/>
            <person name="Libourel C."/>
            <person name="Otte J."/>
            <person name="Skaloud P."/>
            <person name="Haon M."/>
            <person name="Grisel S."/>
            <person name="Petersen M."/>
            <person name="Berrin J.G."/>
            <person name="Delaux P.M."/>
            <person name="Dal Grande F."/>
            <person name="Keller J."/>
        </authorList>
    </citation>
    <scope>NUCLEOTIDE SEQUENCE [LARGE SCALE GENOMIC DNA]</scope>
    <source>
        <strain evidence="8 9">SAG 2036</strain>
    </source>
</reference>
<dbReference type="GO" id="GO:0019843">
    <property type="term" value="F:rRNA binding"/>
    <property type="evidence" value="ECO:0007669"/>
    <property type="project" value="UniProtKB-KW"/>
</dbReference>
<keyword evidence="2 7" id="KW-0699">rRNA-binding</keyword>
<gene>
    <name evidence="8" type="ORF">WJX73_008012</name>
</gene>
<keyword evidence="3 7" id="KW-0694">RNA-binding</keyword>
<evidence type="ECO:0000256" key="4">
    <source>
        <dbReference type="ARBA" id="ARBA00022980"/>
    </source>
</evidence>
<comment type="function">
    <text evidence="7">Binds directly to 23S ribosomal RNA and is necessary for the in vitro assembly process of the 50S ribosomal subunit. It is not involved in the protein synthesizing functions of that subunit.</text>
</comment>
<dbReference type="Pfam" id="PF00453">
    <property type="entry name" value="Ribosomal_L20"/>
    <property type="match status" value="1"/>
</dbReference>
<protein>
    <recommendedName>
        <fullName evidence="7">50S ribosomal protein L20</fullName>
    </recommendedName>
</protein>
<comment type="caution">
    <text evidence="8">The sequence shown here is derived from an EMBL/GenBank/DDBJ whole genome shotgun (WGS) entry which is preliminary data.</text>
</comment>
<keyword evidence="9" id="KW-1185">Reference proteome</keyword>
<comment type="similarity">
    <text evidence="1 6">Belongs to the bacterial ribosomal protein bL20 family.</text>
</comment>
<dbReference type="PRINTS" id="PR00062">
    <property type="entry name" value="RIBOSOMALL20"/>
</dbReference>
<evidence type="ECO:0000313" key="8">
    <source>
        <dbReference type="EMBL" id="KAK9813573.1"/>
    </source>
</evidence>
<dbReference type="Proteomes" id="UP001465755">
    <property type="component" value="Unassembled WGS sequence"/>
</dbReference>
<dbReference type="Gene3D" id="6.10.160.10">
    <property type="match status" value="1"/>
</dbReference>
<dbReference type="InterPro" id="IPR035566">
    <property type="entry name" value="Ribosomal_protein_bL20_C"/>
</dbReference>
<dbReference type="HAMAP" id="MF_00382">
    <property type="entry name" value="Ribosomal_bL20"/>
    <property type="match status" value="1"/>
</dbReference>
<dbReference type="AlphaFoldDB" id="A0AAW1PUD7"/>
<dbReference type="SUPFAM" id="SSF74731">
    <property type="entry name" value="Ribosomal protein L20"/>
    <property type="match status" value="1"/>
</dbReference>
<organism evidence="8 9">
    <name type="scientific">Symbiochloris irregularis</name>
    <dbReference type="NCBI Taxonomy" id="706552"/>
    <lineage>
        <taxon>Eukaryota</taxon>
        <taxon>Viridiplantae</taxon>
        <taxon>Chlorophyta</taxon>
        <taxon>core chlorophytes</taxon>
        <taxon>Trebouxiophyceae</taxon>
        <taxon>Trebouxiales</taxon>
        <taxon>Trebouxiaceae</taxon>
        <taxon>Symbiochloris</taxon>
    </lineage>
</organism>
<dbReference type="CDD" id="cd07026">
    <property type="entry name" value="Ribosomal_L20"/>
    <property type="match status" value="1"/>
</dbReference>
<name>A0AAW1PUD7_9CHLO</name>
<evidence type="ECO:0000256" key="1">
    <source>
        <dbReference type="ARBA" id="ARBA00007698"/>
    </source>
</evidence>
<dbReference type="FunFam" id="1.10.1900.20:FF:000001">
    <property type="entry name" value="50S ribosomal protein L20"/>
    <property type="match status" value="1"/>
</dbReference>
<evidence type="ECO:0000256" key="5">
    <source>
        <dbReference type="ARBA" id="ARBA00023274"/>
    </source>
</evidence>
<keyword evidence="4 6" id="KW-0689">Ribosomal protein</keyword>
<dbReference type="GO" id="GO:0006412">
    <property type="term" value="P:translation"/>
    <property type="evidence" value="ECO:0007669"/>
    <property type="project" value="InterPro"/>
</dbReference>
<dbReference type="Gene3D" id="1.10.1900.20">
    <property type="entry name" value="Ribosomal protein L20"/>
    <property type="match status" value="1"/>
</dbReference>
<dbReference type="GO" id="GO:1990904">
    <property type="term" value="C:ribonucleoprotein complex"/>
    <property type="evidence" value="ECO:0007669"/>
    <property type="project" value="UniProtKB-KW"/>
</dbReference>
<evidence type="ECO:0000256" key="3">
    <source>
        <dbReference type="ARBA" id="ARBA00022884"/>
    </source>
</evidence>
<dbReference type="EMBL" id="JALJOQ010000004">
    <property type="protein sequence ID" value="KAK9813573.1"/>
    <property type="molecule type" value="Genomic_DNA"/>
</dbReference>
<evidence type="ECO:0000256" key="2">
    <source>
        <dbReference type="ARBA" id="ARBA00022730"/>
    </source>
</evidence>
<evidence type="ECO:0000313" key="9">
    <source>
        <dbReference type="Proteomes" id="UP001465755"/>
    </source>
</evidence>
<sequence length="123" mass="14138">MRKERILELAKGFRGRRKNCIRVARPAVEKALVYAFRDRRQKKRDMRTLWIQRISAAAREHGVKYSNLMHGLQQDNIMINRKVLSELAMYEPYSFQALVDQVKFMRAGTAALSGSSDLGPALA</sequence>
<dbReference type="InterPro" id="IPR049946">
    <property type="entry name" value="RIBOSOMAL_L20_CS"/>
</dbReference>
<keyword evidence="5 6" id="KW-0687">Ribonucleoprotein</keyword>
<dbReference type="GO" id="GO:0005840">
    <property type="term" value="C:ribosome"/>
    <property type="evidence" value="ECO:0007669"/>
    <property type="project" value="UniProtKB-KW"/>
</dbReference>
<accession>A0AAW1PUD7</accession>
<proteinExistence type="inferred from homology"/>
<dbReference type="NCBIfam" id="TIGR01032">
    <property type="entry name" value="rplT_bact"/>
    <property type="match status" value="1"/>
</dbReference>